<feature type="region of interest" description="Disordered" evidence="1">
    <location>
        <begin position="384"/>
        <end position="426"/>
    </location>
</feature>
<feature type="chain" id="PRO_5041639586" description="Ameloblastin" evidence="2">
    <location>
        <begin position="20"/>
        <end position="426"/>
    </location>
</feature>
<protein>
    <recommendedName>
        <fullName evidence="5">Ameloblastin</fullName>
    </recommendedName>
</protein>
<feature type="compositionally biased region" description="Polar residues" evidence="1">
    <location>
        <begin position="416"/>
        <end position="426"/>
    </location>
</feature>
<organism evidence="3 4">
    <name type="scientific">Cirrhinus molitorella</name>
    <name type="common">mud carp</name>
    <dbReference type="NCBI Taxonomy" id="172907"/>
    <lineage>
        <taxon>Eukaryota</taxon>
        <taxon>Metazoa</taxon>
        <taxon>Chordata</taxon>
        <taxon>Craniata</taxon>
        <taxon>Vertebrata</taxon>
        <taxon>Euteleostomi</taxon>
        <taxon>Actinopterygii</taxon>
        <taxon>Neopterygii</taxon>
        <taxon>Teleostei</taxon>
        <taxon>Ostariophysi</taxon>
        <taxon>Cypriniformes</taxon>
        <taxon>Cyprinidae</taxon>
        <taxon>Labeoninae</taxon>
        <taxon>Labeonini</taxon>
        <taxon>Cirrhinus</taxon>
    </lineage>
</organism>
<sequence length="426" mass="46238">MNRLILLTMLWLIPSGALCHHYKHWSSSSSDEMIYSPYFPGGYYYHVRPGPLFPFLWSLLLPPPIPAPAPAPALTPAPAPTPSPAIISTTISPNADLMESVPVGDIPAQGTPVKQSSSPGSEVLVQAQHVPQFQPGPQPHLPTLNNPWASQTNPNTGLSQLPVHFQYLPYPQHQQPQIFYYPVLGPQSRNPSFSYGVPVFQHATSQQYPANAVPASQPLMTQHKPLNQPQQQQVHQYLYMVPQMQQRMAGPYGGLSSEELQNMGRMRRVDMHVPALGGNVFPVAGPQSVLPVGPLRPTNTFHPSTFSATSEVQLPSVVAVPPGGDAIHTIGGSHSNNGALPKRIPGMQEHERVPCEHILPAEDSLTITGALDSDHGPFISADIPTVQPDPQHSDPTFPTPEQKEALVPASPPLFSDTINNNPDIFP</sequence>
<evidence type="ECO:0000313" key="4">
    <source>
        <dbReference type="Proteomes" id="UP001187343"/>
    </source>
</evidence>
<reference evidence="3" key="1">
    <citation type="submission" date="2023-08" db="EMBL/GenBank/DDBJ databases">
        <title>Chromosome-level Genome Assembly of mud carp (Cirrhinus molitorella).</title>
        <authorList>
            <person name="Liu H."/>
        </authorList>
    </citation>
    <scope>NUCLEOTIDE SEQUENCE</scope>
    <source>
        <strain evidence="3">Prfri</strain>
        <tissue evidence="3">Muscle</tissue>
    </source>
</reference>
<comment type="caution">
    <text evidence="3">The sequence shown here is derived from an EMBL/GenBank/DDBJ whole genome shotgun (WGS) entry which is preliminary data.</text>
</comment>
<feature type="signal peptide" evidence="2">
    <location>
        <begin position="1"/>
        <end position="19"/>
    </location>
</feature>
<dbReference type="EMBL" id="JAUYZG010000004">
    <property type="protein sequence ID" value="KAK2909117.1"/>
    <property type="molecule type" value="Genomic_DNA"/>
</dbReference>
<proteinExistence type="predicted"/>
<accession>A0AA88QBG0</accession>
<evidence type="ECO:0008006" key="5">
    <source>
        <dbReference type="Google" id="ProtNLM"/>
    </source>
</evidence>
<dbReference type="Proteomes" id="UP001187343">
    <property type="component" value="Unassembled WGS sequence"/>
</dbReference>
<evidence type="ECO:0000313" key="3">
    <source>
        <dbReference type="EMBL" id="KAK2909117.1"/>
    </source>
</evidence>
<keyword evidence="2" id="KW-0732">Signal</keyword>
<keyword evidence="4" id="KW-1185">Reference proteome</keyword>
<gene>
    <name evidence="3" type="ORF">Q8A67_004954</name>
</gene>
<dbReference type="AlphaFoldDB" id="A0AA88QBG0"/>
<evidence type="ECO:0000256" key="1">
    <source>
        <dbReference type="SAM" id="MobiDB-lite"/>
    </source>
</evidence>
<evidence type="ECO:0000256" key="2">
    <source>
        <dbReference type="SAM" id="SignalP"/>
    </source>
</evidence>
<name>A0AA88QBG0_9TELE</name>